<dbReference type="InterPro" id="IPR051405">
    <property type="entry name" value="phD/YefM_antitoxin"/>
</dbReference>
<gene>
    <name evidence="3" type="ORF">GCM10007923_08970</name>
</gene>
<evidence type="ECO:0000256" key="1">
    <source>
        <dbReference type="ARBA" id="ARBA00009981"/>
    </source>
</evidence>
<comment type="similarity">
    <text evidence="1 2">Belongs to the phD/YefM antitoxin family.</text>
</comment>
<dbReference type="InterPro" id="IPR036165">
    <property type="entry name" value="YefM-like_sf"/>
</dbReference>
<dbReference type="Gene3D" id="3.40.1620.10">
    <property type="entry name" value="YefM-like domain"/>
    <property type="match status" value="1"/>
</dbReference>
<dbReference type="RefSeq" id="WP_244765864.1">
    <property type="nucleotide sequence ID" value="NZ_BSOP01000005.1"/>
</dbReference>
<dbReference type="InterPro" id="IPR006442">
    <property type="entry name" value="Antitoxin_Phd/YefM"/>
</dbReference>
<keyword evidence="4" id="KW-1185">Reference proteome</keyword>
<name>A0ABQ5ZDA2_9HYPH</name>
<dbReference type="Gene3D" id="6.10.250.330">
    <property type="match status" value="1"/>
</dbReference>
<dbReference type="PANTHER" id="PTHR33713:SF6">
    <property type="entry name" value="ANTITOXIN YEFM"/>
    <property type="match status" value="1"/>
</dbReference>
<sequence>MKVVSLSELRANIAKHFDSVEADRDELIVTRQNREPMVVMSLADFESWKETMYLTAGPANRAHLLRSIQSLDAGKGETRTLDELTVTGE</sequence>
<comment type="caution">
    <text evidence="3">The sequence shown here is derived from an EMBL/GenBank/DDBJ whole genome shotgun (WGS) entry which is preliminary data.</text>
</comment>
<accession>A0ABQ5ZDA2</accession>
<evidence type="ECO:0000313" key="4">
    <source>
        <dbReference type="Proteomes" id="UP001156702"/>
    </source>
</evidence>
<dbReference type="SUPFAM" id="SSF143120">
    <property type="entry name" value="YefM-like"/>
    <property type="match status" value="1"/>
</dbReference>
<reference evidence="4" key="1">
    <citation type="journal article" date="2019" name="Int. J. Syst. Evol. Microbiol.">
        <title>The Global Catalogue of Microorganisms (GCM) 10K type strain sequencing project: providing services to taxonomists for standard genome sequencing and annotation.</title>
        <authorList>
            <consortium name="The Broad Institute Genomics Platform"/>
            <consortium name="The Broad Institute Genome Sequencing Center for Infectious Disease"/>
            <person name="Wu L."/>
            <person name="Ma J."/>
        </authorList>
    </citation>
    <scope>NUCLEOTIDE SEQUENCE [LARGE SCALE GENOMIC DNA]</scope>
    <source>
        <strain evidence="4">NBRC 102122</strain>
    </source>
</reference>
<dbReference type="EMBL" id="BSOP01000005">
    <property type="protein sequence ID" value="GLR49692.1"/>
    <property type="molecule type" value="Genomic_DNA"/>
</dbReference>
<dbReference type="PANTHER" id="PTHR33713">
    <property type="entry name" value="ANTITOXIN YAFN-RELATED"/>
    <property type="match status" value="1"/>
</dbReference>
<evidence type="ECO:0000313" key="3">
    <source>
        <dbReference type="EMBL" id="GLR49692.1"/>
    </source>
</evidence>
<protein>
    <recommendedName>
        <fullName evidence="2">Antitoxin</fullName>
    </recommendedName>
</protein>
<dbReference type="Pfam" id="PF02604">
    <property type="entry name" value="PhdYeFM_antitox"/>
    <property type="match status" value="1"/>
</dbReference>
<dbReference type="NCBIfam" id="TIGR01552">
    <property type="entry name" value="phd_fam"/>
    <property type="match status" value="1"/>
</dbReference>
<organism evidence="3 4">
    <name type="scientific">Shinella yambaruensis</name>
    <dbReference type="NCBI Taxonomy" id="415996"/>
    <lineage>
        <taxon>Bacteria</taxon>
        <taxon>Pseudomonadati</taxon>
        <taxon>Pseudomonadota</taxon>
        <taxon>Alphaproteobacteria</taxon>
        <taxon>Hyphomicrobiales</taxon>
        <taxon>Rhizobiaceae</taxon>
        <taxon>Shinella</taxon>
    </lineage>
</organism>
<dbReference type="Proteomes" id="UP001156702">
    <property type="component" value="Unassembled WGS sequence"/>
</dbReference>
<comment type="function">
    <text evidence="2">Antitoxin component of a type II toxin-antitoxin (TA) system.</text>
</comment>
<proteinExistence type="inferred from homology"/>
<evidence type="ECO:0000256" key="2">
    <source>
        <dbReference type="RuleBase" id="RU362080"/>
    </source>
</evidence>